<evidence type="ECO:0000313" key="9">
    <source>
        <dbReference type="Proteomes" id="UP000000267"/>
    </source>
</evidence>
<organism evidence="9">
    <name type="scientific">Vanderwaltozyma polyspora (strain ATCC 22028 / DSM 70294 / BCRC 21397 / CBS 2163 / NBRC 10782 / NRRL Y-8283 / UCD 57-17)</name>
    <name type="common">Kluyveromyces polysporus</name>
    <dbReference type="NCBI Taxonomy" id="436907"/>
    <lineage>
        <taxon>Eukaryota</taxon>
        <taxon>Fungi</taxon>
        <taxon>Dikarya</taxon>
        <taxon>Ascomycota</taxon>
        <taxon>Saccharomycotina</taxon>
        <taxon>Saccharomycetes</taxon>
        <taxon>Saccharomycetales</taxon>
        <taxon>Saccharomycetaceae</taxon>
        <taxon>Vanderwaltozyma</taxon>
    </lineage>
</organism>
<evidence type="ECO:0000256" key="2">
    <source>
        <dbReference type="ARBA" id="ARBA00023015"/>
    </source>
</evidence>
<dbReference type="KEGG" id="vpo:Kpol_530p9"/>
<dbReference type="GO" id="GO:0005634">
    <property type="term" value="C:nucleus"/>
    <property type="evidence" value="ECO:0007669"/>
    <property type="project" value="UniProtKB-SubCell"/>
</dbReference>
<dbReference type="Proteomes" id="UP000000267">
    <property type="component" value="Unassembled WGS sequence"/>
</dbReference>
<dbReference type="Pfam" id="PF03366">
    <property type="entry name" value="YEATS"/>
    <property type="match status" value="1"/>
</dbReference>
<dbReference type="FunFam" id="2.60.40.1970:FF:000006">
    <property type="entry name" value="Transcription initiation factor TFIID subunit 14"/>
    <property type="match status" value="1"/>
</dbReference>
<dbReference type="InParanoid" id="A7TKY3"/>
<keyword evidence="9" id="KW-1185">Reference proteome</keyword>
<feature type="domain" description="YEATS" evidence="7">
    <location>
        <begin position="1"/>
        <end position="134"/>
    </location>
</feature>
<comment type="subcellular location">
    <subcellularLocation>
        <location evidence="1 5">Nucleus</location>
    </subcellularLocation>
</comment>
<dbReference type="InterPro" id="IPR016665">
    <property type="entry name" value="Sas5/TAF14"/>
</dbReference>
<dbReference type="HOGENOM" id="CLU_078004_0_0_1"/>
<evidence type="ECO:0000259" key="7">
    <source>
        <dbReference type="PROSITE" id="PS51037"/>
    </source>
</evidence>
<dbReference type="Pfam" id="PF17035">
    <property type="entry name" value="BET"/>
    <property type="match status" value="1"/>
</dbReference>
<dbReference type="PANTHER" id="PTHR23195">
    <property type="entry name" value="YEATS DOMAIN"/>
    <property type="match status" value="1"/>
</dbReference>
<feature type="compositionally biased region" description="Basic and acidic residues" evidence="6">
    <location>
        <begin position="132"/>
        <end position="147"/>
    </location>
</feature>
<dbReference type="eggNOG" id="KOG3149">
    <property type="taxonomic scope" value="Eukaryota"/>
</dbReference>
<dbReference type="InterPro" id="IPR038704">
    <property type="entry name" value="YEAST_sf"/>
</dbReference>
<keyword evidence="2" id="KW-0805">Transcription regulation</keyword>
<sequence length="239" mass="27121">MVATTKRTVRIKTTQHVLPDLPPVENFPMRKWAIEIFVLDADGKEITATLFDKVVYHLHPTFANPNRTFTEPPFKIEEQGWGGFALNISLFLLEKGGERKVVHDLNFIKEEYQVDHVIQVPLNKPLLRTELAKSGHVEEPPTKRKNESTTSTTEPKPKKGKASVTPTVKGSVDIQQLAFSLTKLKEDDLVTIVQMITDNRTPEMDVVNNVEDGEFVIDLFSLPEGLLKSLWEYITKNTE</sequence>
<protein>
    <recommendedName>
        <fullName evidence="7">YEATS domain-containing protein</fullName>
    </recommendedName>
</protein>
<dbReference type="GO" id="GO:0032991">
    <property type="term" value="C:protein-containing complex"/>
    <property type="evidence" value="ECO:0007669"/>
    <property type="project" value="UniProtKB-ARBA"/>
</dbReference>
<evidence type="ECO:0000256" key="1">
    <source>
        <dbReference type="ARBA" id="ARBA00004123"/>
    </source>
</evidence>
<dbReference type="RefSeq" id="XP_001644897.1">
    <property type="nucleotide sequence ID" value="XM_001644847.1"/>
</dbReference>
<feature type="region of interest" description="Disordered" evidence="6">
    <location>
        <begin position="132"/>
        <end position="167"/>
    </location>
</feature>
<name>A7TKY3_VANPO</name>
<evidence type="ECO:0000313" key="8">
    <source>
        <dbReference type="EMBL" id="EDO17039.1"/>
    </source>
</evidence>
<dbReference type="GO" id="GO:0006338">
    <property type="term" value="P:chromatin remodeling"/>
    <property type="evidence" value="ECO:0007669"/>
    <property type="project" value="UniProtKB-ARBA"/>
</dbReference>
<dbReference type="CDD" id="cd16905">
    <property type="entry name" value="YEATS_Taf14_like"/>
    <property type="match status" value="1"/>
</dbReference>
<gene>
    <name evidence="8" type="ORF">Kpol_530p9</name>
</gene>
<accession>A7TKY3</accession>
<evidence type="ECO:0000256" key="5">
    <source>
        <dbReference type="PROSITE-ProRule" id="PRU00376"/>
    </source>
</evidence>
<dbReference type="PIRSF" id="PIRSF016551">
    <property type="entry name" value="SAS5/TFIID_14"/>
    <property type="match status" value="1"/>
</dbReference>
<dbReference type="GO" id="GO:0000785">
    <property type="term" value="C:chromatin"/>
    <property type="evidence" value="ECO:0007669"/>
    <property type="project" value="UniProtKB-ARBA"/>
</dbReference>
<evidence type="ECO:0000256" key="6">
    <source>
        <dbReference type="SAM" id="MobiDB-lite"/>
    </source>
</evidence>
<evidence type="ECO:0000256" key="3">
    <source>
        <dbReference type="ARBA" id="ARBA00023163"/>
    </source>
</evidence>
<evidence type="ECO:0000256" key="4">
    <source>
        <dbReference type="ARBA" id="ARBA00023242"/>
    </source>
</evidence>
<proteinExistence type="predicted"/>
<keyword evidence="3" id="KW-0804">Transcription</keyword>
<dbReference type="PhylomeDB" id="A7TKY3"/>
<keyword evidence="4 5" id="KW-0539">Nucleus</keyword>
<dbReference type="InterPro" id="IPR055129">
    <property type="entry name" value="YEATS_dom"/>
</dbReference>
<dbReference type="EMBL" id="DS480411">
    <property type="protein sequence ID" value="EDO17039.1"/>
    <property type="molecule type" value="Genomic_DNA"/>
</dbReference>
<dbReference type="PROSITE" id="PS51037">
    <property type="entry name" value="YEATS"/>
    <property type="match status" value="1"/>
</dbReference>
<dbReference type="InterPro" id="IPR027353">
    <property type="entry name" value="NET_dom"/>
</dbReference>
<dbReference type="STRING" id="436907.A7TKY3"/>
<dbReference type="OrthoDB" id="1741717at2759"/>
<reference evidence="8 9" key="1">
    <citation type="journal article" date="2007" name="Proc. Natl. Acad. Sci. U.S.A.">
        <title>Independent sorting-out of thousands of duplicated gene pairs in two yeast species descended from a whole-genome duplication.</title>
        <authorList>
            <person name="Scannell D.R."/>
            <person name="Frank A.C."/>
            <person name="Conant G.C."/>
            <person name="Byrne K.P."/>
            <person name="Woolfit M."/>
            <person name="Wolfe K.H."/>
        </authorList>
    </citation>
    <scope>NUCLEOTIDE SEQUENCE [LARGE SCALE GENOMIC DNA]</scope>
    <source>
        <strain evidence="9">ATCC 22028 / DSM 70294 / BCRC 21397 / CBS 2163 / NBRC 10782 / NRRL Y-8283 / UCD 57-17</strain>
    </source>
</reference>
<dbReference type="InterPro" id="IPR005033">
    <property type="entry name" value="YEATS"/>
</dbReference>
<dbReference type="Gene3D" id="1.20.1270.220">
    <property type="match status" value="1"/>
</dbReference>
<dbReference type="AlphaFoldDB" id="A7TKY3"/>
<dbReference type="GeneID" id="5545231"/>
<dbReference type="GO" id="GO:0006355">
    <property type="term" value="P:regulation of DNA-templated transcription"/>
    <property type="evidence" value="ECO:0007669"/>
    <property type="project" value="InterPro"/>
</dbReference>
<dbReference type="InterPro" id="IPR038336">
    <property type="entry name" value="NET_sf"/>
</dbReference>
<dbReference type="Gene3D" id="2.60.40.1970">
    <property type="entry name" value="YEATS domain"/>
    <property type="match status" value="1"/>
</dbReference>
<dbReference type="OMA" id="WGGFPLN"/>